<proteinExistence type="predicted"/>
<feature type="region of interest" description="Disordered" evidence="1">
    <location>
        <begin position="145"/>
        <end position="165"/>
    </location>
</feature>
<name>L0DPC1_SINAD</name>
<dbReference type="HOGENOM" id="CLU_1609688_0_0_0"/>
<keyword evidence="3" id="KW-1185">Reference proteome</keyword>
<dbReference type="AlphaFoldDB" id="L0DPC1"/>
<dbReference type="KEGG" id="saci:Sinac_6442"/>
<dbReference type="EMBL" id="CP003364">
    <property type="protein sequence ID" value="AGA30521.1"/>
    <property type="molecule type" value="Genomic_DNA"/>
</dbReference>
<dbReference type="Proteomes" id="UP000010798">
    <property type="component" value="Chromosome"/>
</dbReference>
<organism evidence="2 3">
    <name type="scientific">Singulisphaera acidiphila (strain ATCC BAA-1392 / DSM 18658 / VKM B-2454 / MOB10)</name>
    <dbReference type="NCBI Taxonomy" id="886293"/>
    <lineage>
        <taxon>Bacteria</taxon>
        <taxon>Pseudomonadati</taxon>
        <taxon>Planctomycetota</taxon>
        <taxon>Planctomycetia</taxon>
        <taxon>Isosphaerales</taxon>
        <taxon>Isosphaeraceae</taxon>
        <taxon>Singulisphaera</taxon>
    </lineage>
</organism>
<evidence type="ECO:0000313" key="2">
    <source>
        <dbReference type="EMBL" id="AGA30521.1"/>
    </source>
</evidence>
<evidence type="ECO:0000256" key="1">
    <source>
        <dbReference type="SAM" id="MobiDB-lite"/>
    </source>
</evidence>
<evidence type="ECO:0000313" key="3">
    <source>
        <dbReference type="Proteomes" id="UP000010798"/>
    </source>
</evidence>
<dbReference type="OrthoDB" id="10009691at2"/>
<sequence length="165" mass="18509">MTAVFCHNPADHKAKIWANQLKSFERLEFVISGAAKAIAAAVEKVAQTRRNAPSAPALEHGLDVFHTTVEVERVLDRHWRRAKAAWEKAKTAKRAVAHLRRQGIDARGVAQTARTVWRPALASFEQVECLETAWKRVHTALDQFPGGLAQRTPAPRPRWPRRLGS</sequence>
<protein>
    <submittedName>
        <fullName evidence="2">Uncharacterized protein</fullName>
    </submittedName>
</protein>
<reference evidence="2 3" key="1">
    <citation type="submission" date="2012-02" db="EMBL/GenBank/DDBJ databases">
        <title>Complete sequence of chromosome of Singulisphaera acidiphila DSM 18658.</title>
        <authorList>
            <consortium name="US DOE Joint Genome Institute (JGI-PGF)"/>
            <person name="Lucas S."/>
            <person name="Copeland A."/>
            <person name="Lapidus A."/>
            <person name="Glavina del Rio T."/>
            <person name="Dalin E."/>
            <person name="Tice H."/>
            <person name="Bruce D."/>
            <person name="Goodwin L."/>
            <person name="Pitluck S."/>
            <person name="Peters L."/>
            <person name="Ovchinnikova G."/>
            <person name="Chertkov O."/>
            <person name="Kyrpides N."/>
            <person name="Mavromatis K."/>
            <person name="Ivanova N."/>
            <person name="Brettin T."/>
            <person name="Detter J.C."/>
            <person name="Han C."/>
            <person name="Larimer F."/>
            <person name="Land M."/>
            <person name="Hauser L."/>
            <person name="Markowitz V."/>
            <person name="Cheng J.-F."/>
            <person name="Hugenholtz P."/>
            <person name="Woyke T."/>
            <person name="Wu D."/>
            <person name="Tindall B."/>
            <person name="Pomrenke H."/>
            <person name="Brambilla E."/>
            <person name="Klenk H.-P."/>
            <person name="Eisen J.A."/>
        </authorList>
    </citation>
    <scope>NUCLEOTIDE SEQUENCE [LARGE SCALE GENOMIC DNA]</scope>
    <source>
        <strain evidence="3">ATCC BAA-1392 / DSM 18658 / VKM B-2454 / MOB10</strain>
    </source>
</reference>
<gene>
    <name evidence="2" type="ordered locus">Sinac_6442</name>
</gene>
<accession>L0DPC1</accession>
<dbReference type="RefSeq" id="WP_015249604.1">
    <property type="nucleotide sequence ID" value="NC_019892.1"/>
</dbReference>